<dbReference type="GO" id="GO:0000775">
    <property type="term" value="C:chromosome, centromeric region"/>
    <property type="evidence" value="ECO:0007669"/>
    <property type="project" value="UniProtKB-SubCell"/>
</dbReference>
<dbReference type="GO" id="GO:0005634">
    <property type="term" value="C:nucleus"/>
    <property type="evidence" value="ECO:0007669"/>
    <property type="project" value="UniProtKB-SubCell"/>
</dbReference>
<evidence type="ECO:0000256" key="8">
    <source>
        <dbReference type="SAM" id="Coils"/>
    </source>
</evidence>
<dbReference type="GO" id="GO:0000070">
    <property type="term" value="P:mitotic sister chromatid segregation"/>
    <property type="evidence" value="ECO:0007669"/>
    <property type="project" value="TreeGrafter"/>
</dbReference>
<dbReference type="Proteomes" id="UP000250140">
    <property type="component" value="Unassembled WGS sequence"/>
</dbReference>
<evidence type="ECO:0000313" key="11">
    <source>
        <dbReference type="Proteomes" id="UP000250140"/>
    </source>
</evidence>
<keyword evidence="5 8" id="KW-0175">Coiled coil</keyword>
<dbReference type="PANTHER" id="PTHR14401:SF6">
    <property type="entry name" value="CENTROMERE PROTEIN K"/>
    <property type="match status" value="1"/>
</dbReference>
<evidence type="ECO:0000256" key="7">
    <source>
        <dbReference type="ARBA" id="ARBA00023328"/>
    </source>
</evidence>
<keyword evidence="7" id="KW-0137">Centromere</keyword>
<evidence type="ECO:0000256" key="9">
    <source>
        <dbReference type="SAM" id="MobiDB-lite"/>
    </source>
</evidence>
<feature type="region of interest" description="Disordered" evidence="9">
    <location>
        <begin position="57"/>
        <end position="76"/>
    </location>
</feature>
<keyword evidence="11" id="KW-1185">Reference proteome</keyword>
<evidence type="ECO:0000256" key="6">
    <source>
        <dbReference type="ARBA" id="ARBA00023242"/>
    </source>
</evidence>
<dbReference type="GO" id="GO:0051382">
    <property type="term" value="P:kinetochore assembly"/>
    <property type="evidence" value="ECO:0007669"/>
    <property type="project" value="InterPro"/>
</dbReference>
<name>A0A8E2JSI4_9PEZI</name>
<proteinExistence type="inferred from homology"/>
<sequence length="352" mass="38573">MADSYNEALSNIRKYATESQEAQGSQMDVDVDVSSIETRLDSTLKELQDRVKQQQTALDKLRAASPGGVPTAPSADPRERLRQLLILKDAYKRLIPSGPLLPSRGSVLPAILATRTVQQTISGTREAIASTQEQLEEKEALLRQEEANSHDASLITASIESRIERLRAQKLAKSQQTTSQAATDMIRAKQKKKQDYDSAMKGLGQAFEAFVDENLAGMLAAEELGGPVVGDMTGIDDGILAAGFSQKGRPKSVKKMVPDSKRQRRIDEIWGDKAADDNGEPLSEMDAAGRELRELIEELFNALVAPGDSGVYVNLERDSAASRFLVRAKVAQFHPKDARKLRLIDFGRELDG</sequence>
<dbReference type="OrthoDB" id="9445768at2759"/>
<dbReference type="AlphaFoldDB" id="A0A8E2JSI4"/>
<evidence type="ECO:0000256" key="4">
    <source>
        <dbReference type="ARBA" id="ARBA00022454"/>
    </source>
</evidence>
<dbReference type="EMBL" id="KV749757">
    <property type="protein sequence ID" value="OCL07919.1"/>
    <property type="molecule type" value="Genomic_DNA"/>
</dbReference>
<keyword evidence="4" id="KW-0158">Chromosome</keyword>
<keyword evidence="6" id="KW-0539">Nucleus</keyword>
<dbReference type="PANTHER" id="PTHR14401">
    <property type="entry name" value="CENTROMERE PROTEIN K"/>
    <property type="match status" value="1"/>
</dbReference>
<evidence type="ECO:0000256" key="2">
    <source>
        <dbReference type="ARBA" id="ARBA00004584"/>
    </source>
</evidence>
<organism evidence="10 11">
    <name type="scientific">Glonium stellatum</name>
    <dbReference type="NCBI Taxonomy" id="574774"/>
    <lineage>
        <taxon>Eukaryota</taxon>
        <taxon>Fungi</taxon>
        <taxon>Dikarya</taxon>
        <taxon>Ascomycota</taxon>
        <taxon>Pezizomycotina</taxon>
        <taxon>Dothideomycetes</taxon>
        <taxon>Pleosporomycetidae</taxon>
        <taxon>Gloniales</taxon>
        <taxon>Gloniaceae</taxon>
        <taxon>Glonium</taxon>
    </lineage>
</organism>
<evidence type="ECO:0000256" key="5">
    <source>
        <dbReference type="ARBA" id="ARBA00023054"/>
    </source>
</evidence>
<comment type="similarity">
    <text evidence="3">Belongs to the CENP-K/MCM22 family.</text>
</comment>
<feature type="coiled-coil region" evidence="8">
    <location>
        <begin position="121"/>
        <end position="148"/>
    </location>
</feature>
<comment type="subcellular location">
    <subcellularLocation>
        <location evidence="2">Chromosome</location>
        <location evidence="2">Centromere</location>
    </subcellularLocation>
    <subcellularLocation>
        <location evidence="1">Nucleus</location>
    </subcellularLocation>
</comment>
<reference evidence="10 11" key="1">
    <citation type="journal article" date="2016" name="Nat. Commun.">
        <title>Ectomycorrhizal ecology is imprinted in the genome of the dominant symbiotic fungus Cenococcum geophilum.</title>
        <authorList>
            <consortium name="DOE Joint Genome Institute"/>
            <person name="Peter M."/>
            <person name="Kohler A."/>
            <person name="Ohm R.A."/>
            <person name="Kuo A."/>
            <person name="Krutzmann J."/>
            <person name="Morin E."/>
            <person name="Arend M."/>
            <person name="Barry K.W."/>
            <person name="Binder M."/>
            <person name="Choi C."/>
            <person name="Clum A."/>
            <person name="Copeland A."/>
            <person name="Grisel N."/>
            <person name="Haridas S."/>
            <person name="Kipfer T."/>
            <person name="LaButti K."/>
            <person name="Lindquist E."/>
            <person name="Lipzen A."/>
            <person name="Maire R."/>
            <person name="Meier B."/>
            <person name="Mihaltcheva S."/>
            <person name="Molinier V."/>
            <person name="Murat C."/>
            <person name="Poggeler S."/>
            <person name="Quandt C.A."/>
            <person name="Sperisen C."/>
            <person name="Tritt A."/>
            <person name="Tisserant E."/>
            <person name="Crous P.W."/>
            <person name="Henrissat B."/>
            <person name="Nehls U."/>
            <person name="Egli S."/>
            <person name="Spatafora J.W."/>
            <person name="Grigoriev I.V."/>
            <person name="Martin F.M."/>
        </authorList>
    </citation>
    <scope>NUCLEOTIDE SEQUENCE [LARGE SCALE GENOMIC DNA]</scope>
    <source>
        <strain evidence="10 11">CBS 207.34</strain>
    </source>
</reference>
<accession>A0A8E2JSI4</accession>
<evidence type="ECO:0000313" key="10">
    <source>
        <dbReference type="EMBL" id="OCL07919.1"/>
    </source>
</evidence>
<protein>
    <submittedName>
        <fullName evidence="10">Uncharacterized protein</fullName>
    </submittedName>
</protein>
<evidence type="ECO:0000256" key="3">
    <source>
        <dbReference type="ARBA" id="ARBA00005795"/>
    </source>
</evidence>
<gene>
    <name evidence="10" type="ORF">AOQ84DRAFT_294188</name>
</gene>
<dbReference type="InterPro" id="IPR020993">
    <property type="entry name" value="Centromere_CenpK"/>
</dbReference>
<evidence type="ECO:0000256" key="1">
    <source>
        <dbReference type="ARBA" id="ARBA00004123"/>
    </source>
</evidence>